<proteinExistence type="predicted"/>
<evidence type="ECO:0008006" key="2">
    <source>
        <dbReference type="Google" id="ProtNLM"/>
    </source>
</evidence>
<dbReference type="AlphaFoldDB" id="A0A6C0EIF0"/>
<reference evidence="1" key="1">
    <citation type="journal article" date="2020" name="Nature">
        <title>Giant virus diversity and host interactions through global metagenomics.</title>
        <authorList>
            <person name="Schulz F."/>
            <person name="Roux S."/>
            <person name="Paez-Espino D."/>
            <person name="Jungbluth S."/>
            <person name="Walsh D.A."/>
            <person name="Denef V.J."/>
            <person name="McMahon K.D."/>
            <person name="Konstantinidis K.T."/>
            <person name="Eloe-Fadrosh E.A."/>
            <person name="Kyrpides N.C."/>
            <person name="Woyke T."/>
        </authorList>
    </citation>
    <scope>NUCLEOTIDE SEQUENCE</scope>
    <source>
        <strain evidence="1">GVMAG-M-3300001348-25</strain>
    </source>
</reference>
<dbReference type="EMBL" id="MN738851">
    <property type="protein sequence ID" value="QHT28049.1"/>
    <property type="molecule type" value="Genomic_DNA"/>
</dbReference>
<accession>A0A6C0EIF0</accession>
<evidence type="ECO:0000313" key="1">
    <source>
        <dbReference type="EMBL" id="QHT28049.1"/>
    </source>
</evidence>
<dbReference type="Gene3D" id="3.40.50.720">
    <property type="entry name" value="NAD(P)-binding Rossmann-like Domain"/>
    <property type="match status" value="1"/>
</dbReference>
<sequence length="160" mass="18882">MLEQTNFKIIDVSFYKNHSIFFKVQKAKSRECKYTLTNNIFTTDNLNLKAKFIDNITYYDNCIQKWIDYVNDNNKNVYLFGASYNNNLLLHKLSNKLNIKGILDNCVEKQGRYFYGYDHLILSPLVLKDKDSIVILKNGVYTEEIKIQLLELNKNTIFLD</sequence>
<name>A0A6C0EIF0_9ZZZZ</name>
<protein>
    <recommendedName>
        <fullName evidence="2">C-methyltransferase domain-containing protein</fullName>
    </recommendedName>
</protein>
<organism evidence="1">
    <name type="scientific">viral metagenome</name>
    <dbReference type="NCBI Taxonomy" id="1070528"/>
    <lineage>
        <taxon>unclassified sequences</taxon>
        <taxon>metagenomes</taxon>
        <taxon>organismal metagenomes</taxon>
    </lineage>
</organism>